<feature type="compositionally biased region" description="Polar residues" evidence="1">
    <location>
        <begin position="136"/>
        <end position="149"/>
    </location>
</feature>
<feature type="non-terminal residue" evidence="2">
    <location>
        <position position="278"/>
    </location>
</feature>
<reference evidence="2" key="1">
    <citation type="submission" date="2022-07" db="EMBL/GenBank/DDBJ databases">
        <title>Phylogenomic reconstructions and comparative analyses of Kickxellomycotina fungi.</title>
        <authorList>
            <person name="Reynolds N.K."/>
            <person name="Stajich J.E."/>
            <person name="Barry K."/>
            <person name="Grigoriev I.V."/>
            <person name="Crous P."/>
            <person name="Smith M.E."/>
        </authorList>
    </citation>
    <scope>NUCLEOTIDE SEQUENCE</scope>
    <source>
        <strain evidence="2">RSA 1196</strain>
    </source>
</reference>
<dbReference type="EMBL" id="JANBPY010002498">
    <property type="protein sequence ID" value="KAJ1954747.1"/>
    <property type="molecule type" value="Genomic_DNA"/>
</dbReference>
<name>A0A9W8ALS3_9FUNG</name>
<comment type="caution">
    <text evidence="2">The sequence shown here is derived from an EMBL/GenBank/DDBJ whole genome shotgun (WGS) entry which is preliminary data.</text>
</comment>
<evidence type="ECO:0000313" key="3">
    <source>
        <dbReference type="Proteomes" id="UP001150925"/>
    </source>
</evidence>
<feature type="compositionally biased region" description="Polar residues" evidence="1">
    <location>
        <begin position="173"/>
        <end position="182"/>
    </location>
</feature>
<sequence>MADPQKSPNPAGLSRRDSLPHSRFDHGSHFDDFSDLLGTGSGSESYLRTEGMYHPDDLNPFADVVSPLHDTGMHNGMPTGTVTPPRELTEEDGSGMYYTPRQEEGIRRRASQGNSPVVPSREPSNEPSRSVENYPKPSTGSLESGQNYWQDVLTVATPEPAVVESPFDAGETAGTTESSNMTEVPLDIPTCVTGRGTPDQSAGVLSPVVEKASSIMERLSSIDLSNASRPQSPGSPVSYEGTPVGARTVSLSASPRAGSPLPIISHHPGPDPSTHSNI</sequence>
<evidence type="ECO:0000313" key="2">
    <source>
        <dbReference type="EMBL" id="KAJ1954747.1"/>
    </source>
</evidence>
<accession>A0A9W8ALS3</accession>
<feature type="compositionally biased region" description="Basic and acidic residues" evidence="1">
    <location>
        <begin position="14"/>
        <end position="32"/>
    </location>
</feature>
<keyword evidence="3" id="KW-1185">Reference proteome</keyword>
<evidence type="ECO:0000256" key="1">
    <source>
        <dbReference type="SAM" id="MobiDB-lite"/>
    </source>
</evidence>
<dbReference type="Proteomes" id="UP001150925">
    <property type="component" value="Unassembled WGS sequence"/>
</dbReference>
<feature type="compositionally biased region" description="Low complexity" evidence="1">
    <location>
        <begin position="114"/>
        <end position="133"/>
    </location>
</feature>
<proteinExistence type="predicted"/>
<gene>
    <name evidence="2" type="ORF">IWQ62_005683</name>
</gene>
<feature type="region of interest" description="Disordered" evidence="1">
    <location>
        <begin position="1"/>
        <end position="203"/>
    </location>
</feature>
<feature type="compositionally biased region" description="Polar residues" evidence="1">
    <location>
        <begin position="222"/>
        <end position="235"/>
    </location>
</feature>
<dbReference type="AlphaFoldDB" id="A0A9W8ALS3"/>
<feature type="region of interest" description="Disordered" evidence="1">
    <location>
        <begin position="222"/>
        <end position="278"/>
    </location>
</feature>
<protein>
    <submittedName>
        <fullName evidence="2">Uncharacterized protein</fullName>
    </submittedName>
</protein>
<organism evidence="2 3">
    <name type="scientific">Dispira parvispora</name>
    <dbReference type="NCBI Taxonomy" id="1520584"/>
    <lineage>
        <taxon>Eukaryota</taxon>
        <taxon>Fungi</taxon>
        <taxon>Fungi incertae sedis</taxon>
        <taxon>Zoopagomycota</taxon>
        <taxon>Kickxellomycotina</taxon>
        <taxon>Dimargaritomycetes</taxon>
        <taxon>Dimargaritales</taxon>
        <taxon>Dimargaritaceae</taxon>
        <taxon>Dispira</taxon>
    </lineage>
</organism>